<name>A0A0N4Z5A4_PARTI</name>
<evidence type="ECO:0000256" key="4">
    <source>
        <dbReference type="ARBA" id="ARBA00022729"/>
    </source>
</evidence>
<feature type="signal peptide" evidence="5">
    <location>
        <begin position="1"/>
        <end position="17"/>
    </location>
</feature>
<dbReference type="WBParaSite" id="PTRK_0000220600.1">
    <property type="protein sequence ID" value="PTRK_0000220600.1"/>
    <property type="gene ID" value="PTRK_0000220600"/>
</dbReference>
<comment type="similarity">
    <text evidence="2">Belongs to the nematode transthyretin-like family.</text>
</comment>
<dbReference type="AlphaFoldDB" id="A0A0N4Z5A4"/>
<evidence type="ECO:0000256" key="1">
    <source>
        <dbReference type="ARBA" id="ARBA00004613"/>
    </source>
</evidence>
<evidence type="ECO:0000256" key="2">
    <source>
        <dbReference type="ARBA" id="ARBA00010112"/>
    </source>
</evidence>
<evidence type="ECO:0000313" key="6">
    <source>
        <dbReference type="Proteomes" id="UP000038045"/>
    </source>
</evidence>
<reference evidence="7" key="1">
    <citation type="submission" date="2017-02" db="UniProtKB">
        <authorList>
            <consortium name="WormBaseParasite"/>
        </authorList>
    </citation>
    <scope>IDENTIFICATION</scope>
</reference>
<protein>
    <submittedName>
        <fullName evidence="7">Uncharacterized protein</fullName>
    </submittedName>
</protein>
<dbReference type="Proteomes" id="UP000038045">
    <property type="component" value="Unplaced"/>
</dbReference>
<dbReference type="GO" id="GO:0005576">
    <property type="term" value="C:extracellular region"/>
    <property type="evidence" value="ECO:0007669"/>
    <property type="project" value="UniProtKB-SubCell"/>
</dbReference>
<dbReference type="InterPro" id="IPR038479">
    <property type="entry name" value="Transthyretin-like_sf"/>
</dbReference>
<evidence type="ECO:0000256" key="5">
    <source>
        <dbReference type="SAM" id="SignalP"/>
    </source>
</evidence>
<feature type="chain" id="PRO_5005891111" evidence="5">
    <location>
        <begin position="18"/>
        <end position="145"/>
    </location>
</feature>
<accession>A0A0N4Z5A4</accession>
<evidence type="ECO:0000256" key="3">
    <source>
        <dbReference type="ARBA" id="ARBA00022525"/>
    </source>
</evidence>
<keyword evidence="6" id="KW-1185">Reference proteome</keyword>
<keyword evidence="3" id="KW-0964">Secreted</keyword>
<dbReference type="GO" id="GO:0009986">
    <property type="term" value="C:cell surface"/>
    <property type="evidence" value="ECO:0007669"/>
    <property type="project" value="InterPro"/>
</dbReference>
<comment type="subcellular location">
    <subcellularLocation>
        <location evidence="1">Secreted</location>
    </subcellularLocation>
</comment>
<dbReference type="Pfam" id="PF01060">
    <property type="entry name" value="TTR-52"/>
    <property type="match status" value="1"/>
</dbReference>
<organism evidence="6 7">
    <name type="scientific">Parastrongyloides trichosuri</name>
    <name type="common">Possum-specific nematode worm</name>
    <dbReference type="NCBI Taxonomy" id="131310"/>
    <lineage>
        <taxon>Eukaryota</taxon>
        <taxon>Metazoa</taxon>
        <taxon>Ecdysozoa</taxon>
        <taxon>Nematoda</taxon>
        <taxon>Chromadorea</taxon>
        <taxon>Rhabditida</taxon>
        <taxon>Tylenchina</taxon>
        <taxon>Panagrolaimomorpha</taxon>
        <taxon>Strongyloidoidea</taxon>
        <taxon>Strongyloididae</taxon>
        <taxon>Parastrongyloides</taxon>
    </lineage>
</organism>
<sequence>MFKKLILVLSLIVCCGAFFCRDFKISGVIKCKDTPALNTTVIVYDRSLGFINHELTRNSTTENGIFEIDYKGTALAELNLYYTVKHSCRVNETSTCFYEDNVKVPVDEYSKKDIGSRIITIDIDLVDFSDATKSKTLSLNRKEKC</sequence>
<keyword evidence="4 5" id="KW-0732">Signal</keyword>
<proteinExistence type="inferred from homology"/>
<dbReference type="InterPro" id="IPR001534">
    <property type="entry name" value="Transthyretin-like"/>
</dbReference>
<dbReference type="Gene3D" id="2.60.40.3330">
    <property type="match status" value="1"/>
</dbReference>
<evidence type="ECO:0000313" key="7">
    <source>
        <dbReference type="WBParaSite" id="PTRK_0000220600.1"/>
    </source>
</evidence>